<organism evidence="3 4">
    <name type="scientific">Candidatus Gottesmanbacteria bacterium GW2011_GWA2_43_14</name>
    <dbReference type="NCBI Taxonomy" id="1618443"/>
    <lineage>
        <taxon>Bacteria</taxon>
        <taxon>Candidatus Gottesmaniibacteriota</taxon>
    </lineage>
</organism>
<gene>
    <name evidence="3" type="ORF">UV73_C0003G0065</name>
</gene>
<dbReference type="InterPro" id="IPR005074">
    <property type="entry name" value="Peptidase_C39"/>
</dbReference>
<reference evidence="3 4" key="1">
    <citation type="journal article" date="2015" name="Nature">
        <title>rRNA introns, odd ribosomes, and small enigmatic genomes across a large radiation of phyla.</title>
        <authorList>
            <person name="Brown C.T."/>
            <person name="Hug L.A."/>
            <person name="Thomas B.C."/>
            <person name="Sharon I."/>
            <person name="Castelle C.J."/>
            <person name="Singh A."/>
            <person name="Wilkins M.J."/>
            <person name="Williams K.H."/>
            <person name="Banfield J.F."/>
        </authorList>
    </citation>
    <scope>NUCLEOTIDE SEQUENCE [LARGE SCALE GENOMIC DNA]</scope>
</reference>
<sequence>MIRIFTLIASFIILLFLLTGYFEKSPPVTIIADNLPLIASPTASPRPTPTVPPRKIIPIKNHVFQTFNNCGPASLSMLLSYFEITVSQEELGRKLRPFQHPQGNNDDKSVTLAELAKEAENYGLTAYHRPNGNPQILQQFIAEGIPVVIRTWLKEGEDIGHYRLIRGYDLSTRVFIQDDSLQNKNLSFSFTDLVKIWEPFNYEFLVLLPGSKVEIAEAILGENLDETTAWDNARQQLEVNRETSDIYRLFNLSVANYHLGRFKESVNYFEQVENMLPWRMLWYQIEPIEAYFQLNDYSKVFSLTDKVLNNYNRAFSELYYLRGQIYRKQQNLEAAGEEFEKAVYYNVNFTPTREAILNIQGKN</sequence>
<dbReference type="PROSITE" id="PS50005">
    <property type="entry name" value="TPR"/>
    <property type="match status" value="1"/>
</dbReference>
<dbReference type="InterPro" id="IPR039564">
    <property type="entry name" value="Peptidase_C39-like"/>
</dbReference>
<protein>
    <recommendedName>
        <fullName evidence="2">Peptidase C39 domain-containing protein</fullName>
    </recommendedName>
</protein>
<dbReference type="Pfam" id="PF13181">
    <property type="entry name" value="TPR_8"/>
    <property type="match status" value="1"/>
</dbReference>
<dbReference type="Gene3D" id="3.90.70.10">
    <property type="entry name" value="Cysteine proteinases"/>
    <property type="match status" value="1"/>
</dbReference>
<dbReference type="GO" id="GO:0006508">
    <property type="term" value="P:proteolysis"/>
    <property type="evidence" value="ECO:0007669"/>
    <property type="project" value="InterPro"/>
</dbReference>
<evidence type="ECO:0000313" key="3">
    <source>
        <dbReference type="EMBL" id="KKS98123.1"/>
    </source>
</evidence>
<dbReference type="InterPro" id="IPR011990">
    <property type="entry name" value="TPR-like_helical_dom_sf"/>
</dbReference>
<comment type="caution">
    <text evidence="3">The sequence shown here is derived from an EMBL/GenBank/DDBJ whole genome shotgun (WGS) entry which is preliminary data.</text>
</comment>
<evidence type="ECO:0000259" key="2">
    <source>
        <dbReference type="PROSITE" id="PS50990"/>
    </source>
</evidence>
<dbReference type="InterPro" id="IPR019734">
    <property type="entry name" value="TPR_rpt"/>
</dbReference>
<accession>A0A0G1GH63</accession>
<proteinExistence type="predicted"/>
<dbReference type="STRING" id="1618443.UV73_C0003G0065"/>
<dbReference type="SUPFAM" id="SSF48452">
    <property type="entry name" value="TPR-like"/>
    <property type="match status" value="1"/>
</dbReference>
<keyword evidence="1" id="KW-0802">TPR repeat</keyword>
<evidence type="ECO:0000313" key="4">
    <source>
        <dbReference type="Proteomes" id="UP000034894"/>
    </source>
</evidence>
<dbReference type="GO" id="GO:0005524">
    <property type="term" value="F:ATP binding"/>
    <property type="evidence" value="ECO:0007669"/>
    <property type="project" value="InterPro"/>
</dbReference>
<dbReference type="Gene3D" id="1.25.40.10">
    <property type="entry name" value="Tetratricopeptide repeat domain"/>
    <property type="match status" value="1"/>
</dbReference>
<dbReference type="GO" id="GO:0016020">
    <property type="term" value="C:membrane"/>
    <property type="evidence" value="ECO:0007669"/>
    <property type="project" value="InterPro"/>
</dbReference>
<evidence type="ECO:0000256" key="1">
    <source>
        <dbReference type="PROSITE-ProRule" id="PRU00339"/>
    </source>
</evidence>
<dbReference type="AlphaFoldDB" id="A0A0G1GH63"/>
<feature type="domain" description="Peptidase C39" evidence="2">
    <location>
        <begin position="65"/>
        <end position="204"/>
    </location>
</feature>
<dbReference type="PROSITE" id="PS50990">
    <property type="entry name" value="PEPTIDASE_C39"/>
    <property type="match status" value="1"/>
</dbReference>
<feature type="repeat" description="TPR" evidence="1">
    <location>
        <begin position="316"/>
        <end position="349"/>
    </location>
</feature>
<dbReference type="Pfam" id="PF13529">
    <property type="entry name" value="Peptidase_C39_2"/>
    <property type="match status" value="1"/>
</dbReference>
<dbReference type="Proteomes" id="UP000034894">
    <property type="component" value="Unassembled WGS sequence"/>
</dbReference>
<name>A0A0G1GH63_9BACT</name>
<dbReference type="EMBL" id="LCFP01000003">
    <property type="protein sequence ID" value="KKS98123.1"/>
    <property type="molecule type" value="Genomic_DNA"/>
</dbReference>
<dbReference type="GO" id="GO:0008233">
    <property type="term" value="F:peptidase activity"/>
    <property type="evidence" value="ECO:0007669"/>
    <property type="project" value="InterPro"/>
</dbReference>